<dbReference type="FunFam" id="1.10.1540.10:FF:000001">
    <property type="entry name" value="neurobeachin isoform X1"/>
    <property type="match status" value="1"/>
</dbReference>
<evidence type="ECO:0000313" key="8">
    <source>
        <dbReference type="Proteomes" id="UP000594263"/>
    </source>
</evidence>
<dbReference type="SUPFAM" id="SSF81837">
    <property type="entry name" value="BEACH domain"/>
    <property type="match status" value="1"/>
</dbReference>
<dbReference type="Gene3D" id="2.30.29.30">
    <property type="entry name" value="Pleckstrin-homology domain (PH domain)/Phosphotyrosine-binding domain (PTB)"/>
    <property type="match status" value="1"/>
</dbReference>
<dbReference type="InterPro" id="IPR001680">
    <property type="entry name" value="WD40_rpt"/>
</dbReference>
<protein>
    <submittedName>
        <fullName evidence="7">Uncharacterized protein</fullName>
    </submittedName>
</protein>
<dbReference type="Gramene" id="Kaladp0015s0169.1.v1.1">
    <property type="protein sequence ID" value="Kaladp0015s0169.1.v1.1"/>
    <property type="gene ID" value="Kaladp0015s0169.v1.1"/>
</dbReference>
<dbReference type="PROSITE" id="PS50082">
    <property type="entry name" value="WD_REPEATS_2"/>
    <property type="match status" value="1"/>
</dbReference>
<dbReference type="InterPro" id="IPR046851">
    <property type="entry name" value="NBCH_WD40"/>
</dbReference>
<evidence type="ECO:0000313" key="7">
    <source>
        <dbReference type="EnsemblPlants" id="Kaladp0015s0169.1.v1.1"/>
    </source>
</evidence>
<dbReference type="PROSITE" id="PS51783">
    <property type="entry name" value="PH_BEACH"/>
    <property type="match status" value="1"/>
</dbReference>
<dbReference type="Pfam" id="PF14844">
    <property type="entry name" value="PH_BEACH"/>
    <property type="match status" value="1"/>
</dbReference>
<dbReference type="Pfam" id="PF15787">
    <property type="entry name" value="DUF4704"/>
    <property type="match status" value="2"/>
</dbReference>
<dbReference type="Proteomes" id="UP000594263">
    <property type="component" value="Unplaced"/>
</dbReference>
<dbReference type="CDD" id="cd06071">
    <property type="entry name" value="Beach"/>
    <property type="match status" value="1"/>
</dbReference>
<dbReference type="InterPro" id="IPR036372">
    <property type="entry name" value="BEACH_dom_sf"/>
</dbReference>
<feature type="compositionally biased region" description="Basic and acidic residues" evidence="4">
    <location>
        <begin position="54"/>
        <end position="75"/>
    </location>
</feature>
<dbReference type="SUPFAM" id="SSF50729">
    <property type="entry name" value="PH domain-like"/>
    <property type="match status" value="1"/>
</dbReference>
<feature type="repeat" description="WD" evidence="3">
    <location>
        <begin position="2668"/>
        <end position="2701"/>
    </location>
</feature>
<dbReference type="CDD" id="cd01201">
    <property type="entry name" value="PH_BEACH"/>
    <property type="match status" value="1"/>
</dbReference>
<proteinExistence type="predicted"/>
<accession>A0A7N0SZJ5</accession>
<dbReference type="InterPro" id="IPR036322">
    <property type="entry name" value="WD40_repeat_dom_sf"/>
</dbReference>
<feature type="domain" description="BEACH" evidence="5">
    <location>
        <begin position="2224"/>
        <end position="2513"/>
    </location>
</feature>
<keyword evidence="8" id="KW-1185">Reference proteome</keyword>
<feature type="domain" description="BEACH-type PH" evidence="6">
    <location>
        <begin position="2102"/>
        <end position="2209"/>
    </location>
</feature>
<dbReference type="InterPro" id="IPR050865">
    <property type="entry name" value="BEACH_Domain"/>
</dbReference>
<reference evidence="7" key="1">
    <citation type="submission" date="2021-01" db="UniProtKB">
        <authorList>
            <consortium name="EnsemblPlants"/>
        </authorList>
    </citation>
    <scope>IDENTIFICATION</scope>
</reference>
<feature type="region of interest" description="Disordered" evidence="4">
    <location>
        <begin position="96"/>
        <end position="139"/>
    </location>
</feature>
<dbReference type="InterPro" id="IPR000409">
    <property type="entry name" value="BEACH_dom"/>
</dbReference>
<dbReference type="Gene3D" id="1.10.1540.10">
    <property type="entry name" value="BEACH domain"/>
    <property type="match status" value="1"/>
</dbReference>
<dbReference type="EnsemblPlants" id="Kaladp0015s0169.1.v1.1">
    <property type="protein sequence ID" value="Kaladp0015s0169.1.v1.1"/>
    <property type="gene ID" value="Kaladp0015s0169.v1.1"/>
</dbReference>
<feature type="compositionally biased region" description="Polar residues" evidence="4">
    <location>
        <begin position="96"/>
        <end position="106"/>
    </location>
</feature>
<dbReference type="PANTHER" id="PTHR13743">
    <property type="entry name" value="BEIGE/BEACH-RELATED"/>
    <property type="match status" value="1"/>
</dbReference>
<feature type="region of interest" description="Disordered" evidence="4">
    <location>
        <begin position="2069"/>
        <end position="2095"/>
    </location>
</feature>
<evidence type="ECO:0000259" key="5">
    <source>
        <dbReference type="PROSITE" id="PS50197"/>
    </source>
</evidence>
<feature type="compositionally biased region" description="Polar residues" evidence="4">
    <location>
        <begin position="38"/>
        <end position="47"/>
    </location>
</feature>
<evidence type="ECO:0000256" key="4">
    <source>
        <dbReference type="SAM" id="MobiDB-lite"/>
    </source>
</evidence>
<dbReference type="PANTHER" id="PTHR13743:SF157">
    <property type="entry name" value="BEACH DOMAIN-CONTAINING PROTEIN C2"/>
    <property type="match status" value="1"/>
</dbReference>
<dbReference type="PROSITE" id="PS50197">
    <property type="entry name" value="BEACH"/>
    <property type="match status" value="1"/>
</dbReference>
<keyword evidence="2" id="KW-0677">Repeat</keyword>
<evidence type="ECO:0000256" key="2">
    <source>
        <dbReference type="ARBA" id="ARBA00022737"/>
    </source>
</evidence>
<evidence type="ECO:0000256" key="1">
    <source>
        <dbReference type="ARBA" id="ARBA00022574"/>
    </source>
</evidence>
<dbReference type="InterPro" id="IPR011993">
    <property type="entry name" value="PH-like_dom_sf"/>
</dbReference>
<dbReference type="SMART" id="SM00320">
    <property type="entry name" value="WD40"/>
    <property type="match status" value="2"/>
</dbReference>
<feature type="region of interest" description="Disordered" evidence="4">
    <location>
        <begin position="1"/>
        <end position="80"/>
    </location>
</feature>
<dbReference type="InterPro" id="IPR015943">
    <property type="entry name" value="WD40/YVTN_repeat-like_dom_sf"/>
</dbReference>
<sequence>MEEEEANEIEGNTERHDENSVRVIDGKSDGGDVRTSNKDLQSVNPALNTVDDAPFEHVSLHDQERNIGEEKERSSSPDSWSAEMFSIGIGETSAFSSMSGPVNDSYSAPEIHQDHTGSSPSAMKHHGHAIRQSSSSTSLDSGLYSDVYYSPVDSPQKPRPKAVMPNVSPELLHLVDSAIMGKPESLEKLKNIVNGSEAFANGEQMDSIAVLIVDSLLATMGGVECFDNDDDDNNPPSVMLNSRAAIVAGELISWLPSEGDSNLIMSPRTRMVRGLLAILRACSRNRAMCSTAGLLGVLLQSAEKIFVEEGVSNGQIRWDGMPLCYCIQYLAAHSLSVIDLHRWFQVIRRTLNTIWASRLMLSLEKAMGSKEAKGPASTFEFDGESSGLLGPGESRWPFTNGYAFATWIYIESFADTLNTAAAAAAIAAAAAAKSGKSSAMSAAAAASALAGEGTAHMPRLFSFLSSDNQGIEAYFHAQFLVVESGSGKGRKASLHFTHAFKPQCWYFIGLEHTCRQGLIGKAESELRLYIDGSLYESRPFELPRISKPLAFCCIGTNPPPTMAGLQRRRRQCPLFAEMGPVYIFKEPIGPETMSRLASRGGDVLPQFGNGAGLPSLATNDYIQRAAEESVLLDAEIGGHIHLLYHPNLLSGRYCPDASPSGAAGIIRRPAEVLGQVHVATRMRPVEALWALAYGGPMSLVPLAVSDVNADSLEPKQGSPSLSLATTSLAAPIFRIISLAIQNPRNNVELCRTKGPEVLSRILNYLLHSLSSLDVGKLDGVGDEELVAAIVSLCQSEKNNHALKVQLFNTLLLDLKIWSLCNYGLQKKLLSSLADMVFTASEVMRDANALQMLLDGCRRCYWTVREKDSVDSFLMNGASRPVGEVNALVDELLVVIELLIGSASASIAVEDVRCLLGFMVDCPQPNQVARVLHLIYRLVVQPNTSRAHTFTEAFITGGGIETLLVLLQREAKAGDYANPESRVDAPDRLVMPDTELSNSSESVALSEVDNSESVRGKDLTDHMTQNGLLSFEIYGSSASGLSIKKMASASETSFMKNLGGITFSINADNARNNTYNVDKGDGVVIRIIGLIGALIESGHLKFGSRPPSDLTSSLLGNGVQDGGGTMFDDKVSLLLFALQKALQTAPNRLMTIDVYTALLGASINASSSDDGLNFYDSGHRFEHMQLLLVLLRSLPYASLPFQSRALQDLLFLACSHPENRSSLTKMEEWPEWILEVHISNYEVGASNLTTSASLGDIEDFVHNFLVIMLEHSMRQKDGWKDIEATIHCAEWLSIVGGSSSGDQRVRREESLPIFKRRLLGGLLDFAARELQVQTQVIAAAAAGVAAECLSPGASKAEAENAAQLSVALVENAIVILMLVEDHLRLQSKLWRAARPLDGTVSPLSVVAPMANHPISNSSSGRGSMELGFDRRSSSSDSRGLPLDLLASMADANGQISASVMERLTAAAAAEPYESVSCAFVSYGSSSIDLAEGWKYRSRLWYGVGLPSNAAEFGGGGSGWESWRSALERDANGNWVELPLVKKSVSMLQALLLDESGLGGGLGIGGGSGTGMGGMAALYQLLDSDQPFLCMLRMVLVSMREEDNGEDTALMKNSGAEVGMSEGLHQHGSFNNSRMLRTPRSALLWSVLSPVLNMPISESKRQRVLVASCVLYSETWHAVSKDRKPLRKQYLEAIVPPFVAVLRRWRPLLAGIHELATADGLNPLVSDDRALAADALPVEAALAMISPAWAAAFASPPAAMALAMIAAGAAGTETTTRPSNPTHLRRDTSLLERKTAKLHTFASFQKPLEVPNKSPNIPKDKAAAKAAALAAARDLERNAKIGSGRGLSAVAMATSAQRRGTSDAERVRRWNVSEAMGVAWMECLQSVDTKSVYGKDFNALSYKFIAVLVASFALARNMQRSEIDRRVHVDLIAQHLLVTGIRGWRKLIHCLTDMNCLYGPFGDDLANVKQVFWKLDSMESSSRMRQILKRNFKGSDHHGAAAYHEDHPENKVDTVNPVHPSATVIAPEAISTEVLNEDDGISENDIPESHPYDRDHIDETIERLAETGEQPLELSGDGRGVQGTPEGELLRTSSASATGYVPSEVDERIVLELPSSMVRPLKVVQGTFQITSKRINFIVDYISLGDDPDGNSEVSDKEKGRSWLMSSLHQIYSRRYLLRRSALEFFLVDRSNFFFDFGTSEARRNAYRAIVQTRPSHLNNIYLATQRPDQLLKRTQLMERWSRWEISNFEYLMQLNTLAGRSYNDITQYPVFPWILSDYNSKTLDLSNPSSYRDLSKPVGALNPERLTKFQERYSSFDDPVIPKFLYGSHYSSAGAVLYYLVRVEPYTTLAIKLQGGKFDHADRMFFDIGGTWNGVLEDMSDVKELVPEMFYLPEILTNINSIDFGTTQLGAKLDTVRLPCWAENPVDFIHKHRMALESEHVSAHLHEWIDLIFGYKQRGKEAISANNVFFYITYEGAVDVDKIADAGLQRATQDQIAYFGQTPSQLLTVPHLKRMPIADVLRLQTIFRNPRDVKPYVVPNPERCNLPAASIRASADTVVIVDMHVPATHIALHKWQANTPDGHGTPFLFQHGKAMTSSGGGTFMRMFKGPAGSGYEEWHFPQALAFATSGIRSSAVVCITRDKEIVTGGHTDSSIKLISSDGAKTLESAIGHCAPVTCLALSPDSSYLVTGSRDTTLILWKMHRVSHSSGNSDLSTSSGTPNSNSSNNLRNLLAEKSRRCRIEGPIHVLRGHRKEIVCCYVNSDLGLVVSCSPSSDVLLHSTKSGRLIKRLKDIEAHTVCLSSEGVIMTWNKTLSTLRTFTLNGVPI</sequence>
<dbReference type="Gene3D" id="2.130.10.10">
    <property type="entry name" value="YVTN repeat-like/Quinoprotein amine dehydrogenase"/>
    <property type="match status" value="1"/>
</dbReference>
<dbReference type="InterPro" id="IPR031570">
    <property type="entry name" value="NBEA/BDCP_DUF4704"/>
</dbReference>
<feature type="region of interest" description="Disordered" evidence="4">
    <location>
        <begin position="1413"/>
        <end position="1435"/>
    </location>
</feature>
<dbReference type="Pfam" id="PF20426">
    <property type="entry name" value="NBCH_WD40"/>
    <property type="match status" value="1"/>
</dbReference>
<feature type="compositionally biased region" description="Basic and acidic residues" evidence="4">
    <location>
        <begin position="12"/>
        <end position="37"/>
    </location>
</feature>
<name>A0A7N0SZJ5_KALFE</name>
<keyword evidence="1 3" id="KW-0853">WD repeat</keyword>
<dbReference type="SMART" id="SM01026">
    <property type="entry name" value="Beach"/>
    <property type="match status" value="1"/>
</dbReference>
<feature type="region of interest" description="Disordered" evidence="4">
    <location>
        <begin position="2708"/>
        <end position="2727"/>
    </location>
</feature>
<dbReference type="SUPFAM" id="SSF50978">
    <property type="entry name" value="WD40 repeat-like"/>
    <property type="match status" value="1"/>
</dbReference>
<dbReference type="PROSITE" id="PS50294">
    <property type="entry name" value="WD_REPEATS_REGION"/>
    <property type="match status" value="1"/>
</dbReference>
<dbReference type="Pfam" id="PF02138">
    <property type="entry name" value="Beach"/>
    <property type="match status" value="1"/>
</dbReference>
<evidence type="ECO:0000259" key="6">
    <source>
        <dbReference type="PROSITE" id="PS51783"/>
    </source>
</evidence>
<evidence type="ECO:0000256" key="3">
    <source>
        <dbReference type="PROSITE-ProRule" id="PRU00221"/>
    </source>
</evidence>
<organism evidence="7 8">
    <name type="scientific">Kalanchoe fedtschenkoi</name>
    <name type="common">Lavender scallops</name>
    <name type="synonym">South American air plant</name>
    <dbReference type="NCBI Taxonomy" id="63787"/>
    <lineage>
        <taxon>Eukaryota</taxon>
        <taxon>Viridiplantae</taxon>
        <taxon>Streptophyta</taxon>
        <taxon>Embryophyta</taxon>
        <taxon>Tracheophyta</taxon>
        <taxon>Spermatophyta</taxon>
        <taxon>Magnoliopsida</taxon>
        <taxon>eudicotyledons</taxon>
        <taxon>Gunneridae</taxon>
        <taxon>Pentapetalae</taxon>
        <taxon>Saxifragales</taxon>
        <taxon>Crassulaceae</taxon>
        <taxon>Kalanchoe</taxon>
    </lineage>
</organism>
<dbReference type="InterPro" id="IPR023362">
    <property type="entry name" value="PH-BEACH_dom"/>
</dbReference>
<dbReference type="OMA" id="NMPINES"/>